<evidence type="ECO:0000313" key="2">
    <source>
        <dbReference type="EMBL" id="ALB21255.1"/>
    </source>
</evidence>
<accession>A0AAC8ZN58</accession>
<dbReference type="AlphaFoldDB" id="A0AAC8ZN58"/>
<proteinExistence type="predicted"/>
<reference evidence="2 3" key="1">
    <citation type="journal article" date="2014" name="Genome Announc.">
        <title>Comparative Genome Analysis of Two Isolates of the Fish Pathogen Piscirickettsia salmonis from Different Hosts Reveals Major Differences in Virulence-Associated Secretion Systems.</title>
        <authorList>
            <person name="Bohle H."/>
            <person name="Henriquez P."/>
            <person name="Grothusen H."/>
            <person name="Navas E."/>
            <person name="Sandoval A."/>
            <person name="Bustamante F."/>
            <person name="Bustos P."/>
            <person name="Mancilla M."/>
        </authorList>
    </citation>
    <scope>NUCLEOTIDE SEQUENCE [LARGE SCALE GENOMIC DNA]</scope>
    <source>
        <strain evidence="3">B1-32597</strain>
    </source>
</reference>
<evidence type="ECO:0000313" key="3">
    <source>
        <dbReference type="Proteomes" id="UP000029558"/>
    </source>
</evidence>
<dbReference type="EMBL" id="CP012508">
    <property type="protein sequence ID" value="ALB21255.1"/>
    <property type="molecule type" value="Genomic_DNA"/>
</dbReference>
<name>A0AAC8ZN58_PISSA</name>
<feature type="compositionally biased region" description="Polar residues" evidence="1">
    <location>
        <begin position="51"/>
        <end position="60"/>
    </location>
</feature>
<dbReference type="RefSeq" id="WP_027243067.1">
    <property type="nucleotide sequence ID" value="NZ_CP039219.1"/>
</dbReference>
<protein>
    <submittedName>
        <fullName evidence="2">Transcriptional regulator GntR</fullName>
    </submittedName>
</protein>
<gene>
    <name evidence="2" type="primary">gntR</name>
    <name evidence="2" type="ORF">KU39_67</name>
</gene>
<organism evidence="2 3">
    <name type="scientific">Piscirickettsia salmonis</name>
    <dbReference type="NCBI Taxonomy" id="1238"/>
    <lineage>
        <taxon>Bacteria</taxon>
        <taxon>Pseudomonadati</taxon>
        <taxon>Pseudomonadota</taxon>
        <taxon>Gammaproteobacteria</taxon>
        <taxon>Thiotrichales</taxon>
        <taxon>Piscirickettsiaceae</taxon>
        <taxon>Piscirickettsia</taxon>
    </lineage>
</organism>
<feature type="region of interest" description="Disordered" evidence="1">
    <location>
        <begin position="40"/>
        <end position="60"/>
    </location>
</feature>
<dbReference type="Proteomes" id="UP000029558">
    <property type="component" value="Chromosome"/>
</dbReference>
<sequence length="60" mass="6995">MTCDNITPLGYVFMPHHIALWRARGVEANYQGQLKMLRNIPATDSQHRNKQQCNQRKSNI</sequence>
<evidence type="ECO:0000256" key="1">
    <source>
        <dbReference type="SAM" id="MobiDB-lite"/>
    </source>
</evidence>